<name>A0A9Q1C086_HOLLE</name>
<dbReference type="SUPFAM" id="SSF52540">
    <property type="entry name" value="P-loop containing nucleoside triphosphate hydrolases"/>
    <property type="match status" value="1"/>
</dbReference>
<evidence type="ECO:0000259" key="3">
    <source>
        <dbReference type="PROSITE" id="PS51212"/>
    </source>
</evidence>
<dbReference type="EMBL" id="JAIZAY010000009">
    <property type="protein sequence ID" value="KAJ8035779.1"/>
    <property type="molecule type" value="Genomic_DNA"/>
</dbReference>
<comment type="similarity">
    <text evidence="1">Belongs to the WSCD family.</text>
</comment>
<dbReference type="SMART" id="SM00321">
    <property type="entry name" value="WSC"/>
    <property type="match status" value="1"/>
</dbReference>
<proteinExistence type="inferred from homology"/>
<accession>A0A9Q1C086</accession>
<protein>
    <submittedName>
        <fullName evidence="4">WSC domain-containing protein 2</fullName>
    </submittedName>
</protein>
<dbReference type="Pfam" id="PF01822">
    <property type="entry name" value="WSC"/>
    <property type="match status" value="1"/>
</dbReference>
<evidence type="ECO:0000256" key="2">
    <source>
        <dbReference type="ARBA" id="ARBA00022737"/>
    </source>
</evidence>
<dbReference type="OrthoDB" id="5985073at2759"/>
<dbReference type="Proteomes" id="UP001152320">
    <property type="component" value="Chromosome 9"/>
</dbReference>
<dbReference type="PANTHER" id="PTHR45964">
    <property type="entry name" value="WSCD FAMILY MEMBER CG9164"/>
    <property type="match status" value="1"/>
</dbReference>
<feature type="domain" description="WSC" evidence="3">
    <location>
        <begin position="106"/>
        <end position="205"/>
    </location>
</feature>
<dbReference type="InterPro" id="IPR027417">
    <property type="entry name" value="P-loop_NTPase"/>
</dbReference>
<dbReference type="PROSITE" id="PS51212">
    <property type="entry name" value="WSC"/>
    <property type="match status" value="1"/>
</dbReference>
<reference evidence="4" key="1">
    <citation type="submission" date="2021-10" db="EMBL/GenBank/DDBJ databases">
        <title>Tropical sea cucumber genome reveals ecological adaptation and Cuvierian tubules defense mechanism.</title>
        <authorList>
            <person name="Chen T."/>
        </authorList>
    </citation>
    <scope>NUCLEOTIDE SEQUENCE</scope>
    <source>
        <strain evidence="4">Nanhai2018</strain>
        <tissue evidence="4">Muscle</tissue>
    </source>
</reference>
<dbReference type="GO" id="GO:0008146">
    <property type="term" value="F:sulfotransferase activity"/>
    <property type="evidence" value="ECO:0007669"/>
    <property type="project" value="InterPro"/>
</dbReference>
<dbReference type="PANTHER" id="PTHR45964:SF9">
    <property type="entry name" value="SULFOTRANSFERASE"/>
    <property type="match status" value="1"/>
</dbReference>
<evidence type="ECO:0000256" key="1">
    <source>
        <dbReference type="ARBA" id="ARBA00010236"/>
    </source>
</evidence>
<organism evidence="4 5">
    <name type="scientific">Holothuria leucospilota</name>
    <name type="common">Black long sea cucumber</name>
    <name type="synonym">Mertensiothuria leucospilota</name>
    <dbReference type="NCBI Taxonomy" id="206669"/>
    <lineage>
        <taxon>Eukaryota</taxon>
        <taxon>Metazoa</taxon>
        <taxon>Echinodermata</taxon>
        <taxon>Eleutherozoa</taxon>
        <taxon>Echinozoa</taxon>
        <taxon>Holothuroidea</taxon>
        <taxon>Aspidochirotacea</taxon>
        <taxon>Aspidochirotida</taxon>
        <taxon>Holothuriidae</taxon>
        <taxon>Holothuria</taxon>
    </lineage>
</organism>
<evidence type="ECO:0000313" key="4">
    <source>
        <dbReference type="EMBL" id="KAJ8035779.1"/>
    </source>
</evidence>
<dbReference type="AlphaFoldDB" id="A0A9Q1C086"/>
<evidence type="ECO:0000313" key="5">
    <source>
        <dbReference type="Proteomes" id="UP001152320"/>
    </source>
</evidence>
<dbReference type="InterPro" id="IPR000863">
    <property type="entry name" value="Sulfotransferase_dom"/>
</dbReference>
<dbReference type="Gene3D" id="3.40.50.300">
    <property type="entry name" value="P-loop containing nucleotide triphosphate hydrolases"/>
    <property type="match status" value="1"/>
</dbReference>
<gene>
    <name evidence="4" type="ORF">HOLleu_19556</name>
</gene>
<dbReference type="InterPro" id="IPR051589">
    <property type="entry name" value="Sialate-O-sulfotransferase"/>
</dbReference>
<dbReference type="Pfam" id="PF00685">
    <property type="entry name" value="Sulfotransfer_1"/>
    <property type="match status" value="1"/>
</dbReference>
<sequence>MAAFGKNRPHTFSGCKQGFLTLVCVSSILVVLFRINETSFQISFPVARCGGKTCSGGNYWAGENKIHNSTLSKEIASFERHRDLQYGNFVSAAGQSFQTWTNLSAPGTYRGCIYFVDSYGKFFNIVQEEDNPKMTVVRCLNQCNKKAHTYAGLLNGTQCHCINFTGPMEDSLHYVPTSDCCVPCSGDPSYNCGGRRDTFSLYRTKVSDSRCSQISLKPNGSIPLRALASFPRSGNTWTRRLLEHATGIFTGSIYWRHESQLSIGSNIFLGGNTPYNAGSTLCTKTHVFSEQKIKEFHDGAILLLRNSYKAIVAEAFRRYRGVSREGKKRATEFIKSKKWTDFVRKCATDWEATAINWCQYSKRLLVVYYEDLQKNTSKELMRMIEFLNQPLDLTRITCAVQELPSSLSTGVSLGNHGLQGRSYLTFDPFTKLMRRQIHRHISAVNSTLIRYRHSPLPNYEEVPALF</sequence>
<keyword evidence="5" id="KW-1185">Reference proteome</keyword>
<comment type="caution">
    <text evidence="4">The sequence shown here is derived from an EMBL/GenBank/DDBJ whole genome shotgun (WGS) entry which is preliminary data.</text>
</comment>
<keyword evidence="2" id="KW-0677">Repeat</keyword>
<dbReference type="InterPro" id="IPR002889">
    <property type="entry name" value="WSC_carb-bd"/>
</dbReference>